<keyword evidence="3" id="KW-1185">Reference proteome</keyword>
<keyword evidence="1" id="KW-0472">Membrane</keyword>
<keyword evidence="1" id="KW-1133">Transmembrane helix</keyword>
<dbReference type="Proteomes" id="UP000191905">
    <property type="component" value="Unassembled WGS sequence"/>
</dbReference>
<protein>
    <recommendedName>
        <fullName evidence="4">Ceramidase</fullName>
    </recommendedName>
</protein>
<dbReference type="AlphaFoldDB" id="A0A1V8RVG6"/>
<reference evidence="2 3" key="1">
    <citation type="journal article" date="2016" name="Int. J. Syst. Evol. Microbiol.">
        <title>Pseudaminobacter manganicus sp. nov., isolated from sludge of a manganese mine.</title>
        <authorList>
            <person name="Li J."/>
            <person name="Huang J."/>
            <person name="Liao S."/>
            <person name="Wang G."/>
        </authorList>
    </citation>
    <scope>NUCLEOTIDE SEQUENCE [LARGE SCALE GENOMIC DNA]</scope>
    <source>
        <strain evidence="2 3">JH-7</strain>
    </source>
</reference>
<keyword evidence="1" id="KW-0812">Transmembrane</keyword>
<feature type="transmembrane region" description="Helical" evidence="1">
    <location>
        <begin position="25"/>
        <end position="42"/>
    </location>
</feature>
<feature type="transmembrane region" description="Helical" evidence="1">
    <location>
        <begin position="49"/>
        <end position="73"/>
    </location>
</feature>
<organism evidence="2 3">
    <name type="scientific">Manganibacter manganicus</name>
    <dbReference type="NCBI Taxonomy" id="1873176"/>
    <lineage>
        <taxon>Bacteria</taxon>
        <taxon>Pseudomonadati</taxon>
        <taxon>Pseudomonadota</taxon>
        <taxon>Alphaproteobacteria</taxon>
        <taxon>Hyphomicrobiales</taxon>
        <taxon>Phyllobacteriaceae</taxon>
        <taxon>Manganibacter</taxon>
    </lineage>
</organism>
<accession>A0A1V8RVG6</accession>
<feature type="transmembrane region" description="Helical" evidence="1">
    <location>
        <begin position="109"/>
        <end position="128"/>
    </location>
</feature>
<evidence type="ECO:0000256" key="1">
    <source>
        <dbReference type="SAM" id="Phobius"/>
    </source>
</evidence>
<dbReference type="STRING" id="1873176.BFN67_10415"/>
<dbReference type="OrthoDB" id="277121at2"/>
<feature type="transmembrane region" description="Helical" evidence="1">
    <location>
        <begin position="194"/>
        <end position="214"/>
    </location>
</feature>
<evidence type="ECO:0000313" key="3">
    <source>
        <dbReference type="Proteomes" id="UP000191905"/>
    </source>
</evidence>
<comment type="caution">
    <text evidence="2">The sequence shown here is derived from an EMBL/GenBank/DDBJ whole genome shotgun (WGS) entry which is preliminary data.</text>
</comment>
<name>A0A1V8RVG6_9HYPH</name>
<sequence>MWQGFFTPIDLYCERTGPELLSEPVNLLTNLVIVAAGFWGLFQARRFNAGAAVSVLSWWVVAIGIGSGIFHLFATRGTIWFDVLPIAGFVLAYTLFSMRRYLALPWDRAIALVIGFYVVAGLLAWSLPGWLREASNGTTSYLPPFLGLALLGAMIAFKGCLAGWYVLGAFPVFLLAIIFRMVDPMVCAGFPLGTHFLWHVFDGLTLGILLAAAARYGGPKATR</sequence>
<evidence type="ECO:0000313" key="2">
    <source>
        <dbReference type="EMBL" id="OQM77186.1"/>
    </source>
</evidence>
<feature type="transmembrane region" description="Helical" evidence="1">
    <location>
        <begin position="79"/>
        <end position="97"/>
    </location>
</feature>
<evidence type="ECO:0008006" key="4">
    <source>
        <dbReference type="Google" id="ProtNLM"/>
    </source>
</evidence>
<feature type="transmembrane region" description="Helical" evidence="1">
    <location>
        <begin position="164"/>
        <end position="182"/>
    </location>
</feature>
<feature type="transmembrane region" description="Helical" evidence="1">
    <location>
        <begin position="140"/>
        <end position="157"/>
    </location>
</feature>
<gene>
    <name evidence="2" type="ORF">BFN67_10415</name>
</gene>
<dbReference type="EMBL" id="MDET01000002">
    <property type="protein sequence ID" value="OQM77186.1"/>
    <property type="molecule type" value="Genomic_DNA"/>
</dbReference>
<dbReference type="RefSeq" id="WP_080918021.1">
    <property type="nucleotide sequence ID" value="NZ_MDET01000002.1"/>
</dbReference>
<proteinExistence type="predicted"/>